<dbReference type="GO" id="GO:0016020">
    <property type="term" value="C:membrane"/>
    <property type="evidence" value="ECO:0007669"/>
    <property type="project" value="UniProtKB-SubCell"/>
</dbReference>
<evidence type="ECO:0000313" key="13">
    <source>
        <dbReference type="EMBL" id="RLN17026.1"/>
    </source>
</evidence>
<dbReference type="InterPro" id="IPR015943">
    <property type="entry name" value="WD40/YVTN_repeat-like_dom_sf"/>
</dbReference>
<evidence type="ECO:0000256" key="5">
    <source>
        <dbReference type="ARBA" id="ARBA00022692"/>
    </source>
</evidence>
<dbReference type="OrthoDB" id="196858at2759"/>
<dbReference type="PRINTS" id="PR00447">
    <property type="entry name" value="NATRESASSCMP"/>
</dbReference>
<feature type="repeat" description="WD" evidence="10">
    <location>
        <begin position="499"/>
        <end position="540"/>
    </location>
</feature>
<dbReference type="SMART" id="SM00320">
    <property type="entry name" value="WD40"/>
    <property type="match status" value="4"/>
</dbReference>
<feature type="transmembrane region" description="Helical" evidence="12">
    <location>
        <begin position="209"/>
        <end position="227"/>
    </location>
</feature>
<evidence type="ECO:0000256" key="7">
    <source>
        <dbReference type="ARBA" id="ARBA00022989"/>
    </source>
</evidence>
<dbReference type="Proteomes" id="UP000275267">
    <property type="component" value="Unassembled WGS sequence"/>
</dbReference>
<dbReference type="Gene3D" id="2.130.10.10">
    <property type="entry name" value="YVTN repeat-like/Quinoprotein amine dehydrogenase"/>
    <property type="match status" value="2"/>
</dbReference>
<organism evidence="13 14">
    <name type="scientific">Panicum miliaceum</name>
    <name type="common">Proso millet</name>
    <name type="synonym">Broomcorn millet</name>
    <dbReference type="NCBI Taxonomy" id="4540"/>
    <lineage>
        <taxon>Eukaryota</taxon>
        <taxon>Viridiplantae</taxon>
        <taxon>Streptophyta</taxon>
        <taxon>Embryophyta</taxon>
        <taxon>Tracheophyta</taxon>
        <taxon>Spermatophyta</taxon>
        <taxon>Magnoliopsida</taxon>
        <taxon>Liliopsida</taxon>
        <taxon>Poales</taxon>
        <taxon>Poaceae</taxon>
        <taxon>PACMAD clade</taxon>
        <taxon>Panicoideae</taxon>
        <taxon>Panicodae</taxon>
        <taxon>Paniceae</taxon>
        <taxon>Panicinae</taxon>
        <taxon>Panicum</taxon>
        <taxon>Panicum sect. Panicum</taxon>
    </lineage>
</organism>
<evidence type="ECO:0000256" key="11">
    <source>
        <dbReference type="SAM" id="MobiDB-lite"/>
    </source>
</evidence>
<proteinExistence type="inferred from homology"/>
<evidence type="ECO:0000256" key="9">
    <source>
        <dbReference type="ARBA" id="ARBA00023242"/>
    </source>
</evidence>
<dbReference type="PANTHER" id="PTHR44040:SF1">
    <property type="entry name" value="RETINOBLASTOMA-BINDING PROTEIN 5"/>
    <property type="match status" value="1"/>
</dbReference>
<feature type="transmembrane region" description="Helical" evidence="12">
    <location>
        <begin position="178"/>
        <end position="197"/>
    </location>
</feature>
<evidence type="ECO:0000256" key="12">
    <source>
        <dbReference type="SAM" id="Phobius"/>
    </source>
</evidence>
<feature type="transmembrane region" description="Helical" evidence="12">
    <location>
        <begin position="384"/>
        <end position="405"/>
    </location>
</feature>
<keyword evidence="4 10" id="KW-0853">WD repeat</keyword>
<keyword evidence="7 12" id="KW-1133">Transmembrane helix</keyword>
<feature type="region of interest" description="Disordered" evidence="11">
    <location>
        <begin position="921"/>
        <end position="1050"/>
    </location>
</feature>
<evidence type="ECO:0000313" key="14">
    <source>
        <dbReference type="Proteomes" id="UP000275267"/>
    </source>
</evidence>
<comment type="caution">
    <text evidence="13">The sequence shown here is derived from an EMBL/GenBank/DDBJ whole genome shotgun (WGS) entry which is preliminary data.</text>
</comment>
<feature type="compositionally biased region" description="Polar residues" evidence="11">
    <location>
        <begin position="947"/>
        <end position="977"/>
    </location>
</feature>
<dbReference type="GO" id="GO:0046873">
    <property type="term" value="F:metal ion transmembrane transporter activity"/>
    <property type="evidence" value="ECO:0007669"/>
    <property type="project" value="InterPro"/>
</dbReference>
<keyword evidence="6" id="KW-0677">Repeat</keyword>
<feature type="compositionally biased region" description="Acidic residues" evidence="11">
    <location>
        <begin position="1036"/>
        <end position="1050"/>
    </location>
</feature>
<dbReference type="Pfam" id="PF01566">
    <property type="entry name" value="Nramp"/>
    <property type="match status" value="1"/>
</dbReference>
<feature type="compositionally biased region" description="Low complexity" evidence="11">
    <location>
        <begin position="1011"/>
        <end position="1024"/>
    </location>
</feature>
<sequence>MASRDLAESLLPGGGGDSAAAASSDSHDEYEERAYDSDDKVSISISDSDAEADGGGAPSRPPFSWRKLWRFTGPGFLMCIAFLDPGNLEGDLQAGAASGYQLLWLLLWATVMGALIQLLSARLGVATGKHLAELCREEYPPWATRALWAMTELALVGADIQEVIGSAIAIKILSGGTVPLWGGVVITALDCFIFLFLENYGVRKLEAFFAVLIATMALSFAVMFGETKPSGKELLIGLVVPKLSSKTIKQAVGIVGCIIMPHNVFLHSALVQSRKIDTNKKSRVQEAVYYYNIESILALIVSFFINICVTTVFAKGFYGTEQAGNIGLENAGQYLQEKYGTAFFPILYIWAIGLLASGQSSTITGTYAGQFVMGGFLNLRLKKWLRAMITRSFAIIPTMIVALFFDTEDPTMDVLNEALNVLQSIQIPFALIPLITLVSKEQVMGSFVVGPITKAEACSMRCAVASGGAVLGLTASGGGDAMASSRDPYQGEFPETIEEYLHHGTMKCIAFNRTGTLLAAGCSNGSCVIWDFETRGLAREFRDKDCTAPITSVSWSRYGHRLLASATDKSLTLWDVPTGEKIARITLQQTPLRASLQPVSPTPSICLACPLSSAPLLVDLNTGSTTVLPVSVSENGNPPAPNPRNKFADGTPPFTPTAATFDKHGDLIYVGNSKGEILIVDSKTIQVHAVIPIPGGTVVKDIVLSRDGQYLLTNSNDRVIRVYKNILPVKGSGEEIRNISSNSNGYGSHYDKLKANGASCLILSCELSDAITKIQWKTPCFSGNGEWIVGASANKGEHRLQIWDQTGRLVKILDGPKEALIDLAWHPVEPTIATVSVTGFVYIWAKEHVENWSAFAPDFVELEENEEYVEREDEFDLNPREEEAEEVVIDENAEIDIETYEKNAVFSDVEDSVDEVVFLPAIPSPDAPDEQPEKCLGSSSKLEDSNHSGSPSSMDAVQNGQAVPQASSPMEVDNSTAEDPAEGPNSKRKRRLSVKGLELQQSEKGKKPATKNKSNGKSTKSSAKQMESANGNSSAFDDEATEDDEVNIDS</sequence>
<dbReference type="PANTHER" id="PTHR44040">
    <property type="entry name" value="RETINOBLASTOMA-BINDING PROTEIN 5"/>
    <property type="match status" value="1"/>
</dbReference>
<keyword evidence="9" id="KW-0539">Nucleus</keyword>
<keyword evidence="8 12" id="KW-0472">Membrane</keyword>
<comment type="similarity">
    <text evidence="3">Belongs to the NRAMP (TC 2.A.55) family.</text>
</comment>
<dbReference type="NCBIfam" id="TIGR01197">
    <property type="entry name" value="nramp"/>
    <property type="match status" value="1"/>
</dbReference>
<dbReference type="GO" id="GO:0048188">
    <property type="term" value="C:Set1C/COMPASS complex"/>
    <property type="evidence" value="ECO:0007669"/>
    <property type="project" value="InterPro"/>
</dbReference>
<keyword evidence="14" id="KW-1185">Reference proteome</keyword>
<feature type="region of interest" description="Disordered" evidence="11">
    <location>
        <begin position="1"/>
        <end position="59"/>
    </location>
</feature>
<dbReference type="HAMAP" id="MF_00221">
    <property type="entry name" value="NRAMP"/>
    <property type="match status" value="1"/>
</dbReference>
<dbReference type="PROSITE" id="PS00678">
    <property type="entry name" value="WD_REPEATS_1"/>
    <property type="match status" value="2"/>
</dbReference>
<evidence type="ECO:0000256" key="6">
    <source>
        <dbReference type="ARBA" id="ARBA00022737"/>
    </source>
</evidence>
<comment type="subcellular location">
    <subcellularLocation>
        <location evidence="2">Membrane</location>
        <topology evidence="2">Multi-pass membrane protein</topology>
    </subcellularLocation>
    <subcellularLocation>
        <location evidence="1">Nucleus</location>
    </subcellularLocation>
</comment>
<evidence type="ECO:0000256" key="10">
    <source>
        <dbReference type="PROSITE-ProRule" id="PRU00221"/>
    </source>
</evidence>
<dbReference type="InterPro" id="IPR001680">
    <property type="entry name" value="WD40_rpt"/>
</dbReference>
<evidence type="ECO:0000256" key="3">
    <source>
        <dbReference type="ARBA" id="ARBA00009965"/>
    </source>
</evidence>
<feature type="compositionally biased region" description="Polar residues" evidence="11">
    <location>
        <begin position="1025"/>
        <end position="1035"/>
    </location>
</feature>
<feature type="transmembrane region" description="Helical" evidence="12">
    <location>
        <begin position="347"/>
        <end position="372"/>
    </location>
</feature>
<evidence type="ECO:0000256" key="4">
    <source>
        <dbReference type="ARBA" id="ARBA00022574"/>
    </source>
</evidence>
<dbReference type="InterPro" id="IPR001046">
    <property type="entry name" value="NRAMP_fam"/>
</dbReference>
<dbReference type="AlphaFoldDB" id="A0A3L6SAU9"/>
<evidence type="ECO:0000256" key="8">
    <source>
        <dbReference type="ARBA" id="ARBA00023136"/>
    </source>
</evidence>
<dbReference type="InterPro" id="IPR036322">
    <property type="entry name" value="WD40_repeat_dom_sf"/>
</dbReference>
<name>A0A3L6SAU9_PANMI</name>
<dbReference type="InterPro" id="IPR019775">
    <property type="entry name" value="WD40_repeat_CS"/>
</dbReference>
<feature type="transmembrane region" description="Helical" evidence="12">
    <location>
        <begin position="247"/>
        <end position="266"/>
    </location>
</feature>
<dbReference type="SUPFAM" id="SSF50978">
    <property type="entry name" value="WD40 repeat-like"/>
    <property type="match status" value="1"/>
</dbReference>
<dbReference type="Pfam" id="PF00400">
    <property type="entry name" value="WD40"/>
    <property type="match status" value="2"/>
</dbReference>
<keyword evidence="5 12" id="KW-0812">Transmembrane</keyword>
<evidence type="ECO:0000256" key="1">
    <source>
        <dbReference type="ARBA" id="ARBA00004123"/>
    </source>
</evidence>
<dbReference type="PROSITE" id="PS50082">
    <property type="entry name" value="WD_REPEATS_2"/>
    <property type="match status" value="2"/>
</dbReference>
<feature type="compositionally biased region" description="Basic and acidic residues" evidence="11">
    <location>
        <begin position="25"/>
        <end position="41"/>
    </location>
</feature>
<feature type="transmembrane region" description="Helical" evidence="12">
    <location>
        <begin position="103"/>
        <end position="125"/>
    </location>
</feature>
<protein>
    <submittedName>
        <fullName evidence="13">Uncharacterized protein</fullName>
    </submittedName>
</protein>
<dbReference type="InterPro" id="IPR037850">
    <property type="entry name" value="RBBP5/Swd1"/>
</dbReference>
<dbReference type="STRING" id="4540.A0A3L6SAU9"/>
<dbReference type="EMBL" id="PQIB02000005">
    <property type="protein sequence ID" value="RLN17026.1"/>
    <property type="molecule type" value="Genomic_DNA"/>
</dbReference>
<feature type="repeat" description="WD" evidence="10">
    <location>
        <begin position="550"/>
        <end position="584"/>
    </location>
</feature>
<gene>
    <name evidence="13" type="ORF">C2845_PM02G33850</name>
</gene>
<reference evidence="14" key="1">
    <citation type="journal article" date="2019" name="Nat. Commun.">
        <title>The genome of broomcorn millet.</title>
        <authorList>
            <person name="Zou C."/>
            <person name="Miki D."/>
            <person name="Li D."/>
            <person name="Tang Q."/>
            <person name="Xiao L."/>
            <person name="Rajput S."/>
            <person name="Deng P."/>
            <person name="Jia W."/>
            <person name="Huang R."/>
            <person name="Zhang M."/>
            <person name="Sun Y."/>
            <person name="Hu J."/>
            <person name="Fu X."/>
            <person name="Schnable P.S."/>
            <person name="Li F."/>
            <person name="Zhang H."/>
            <person name="Feng B."/>
            <person name="Zhu X."/>
            <person name="Liu R."/>
            <person name="Schnable J.C."/>
            <person name="Zhu J.-K."/>
            <person name="Zhang H."/>
        </authorList>
    </citation>
    <scope>NUCLEOTIDE SEQUENCE [LARGE SCALE GENOMIC DNA]</scope>
</reference>
<evidence type="ECO:0000256" key="2">
    <source>
        <dbReference type="ARBA" id="ARBA00004141"/>
    </source>
</evidence>
<feature type="transmembrane region" description="Helical" evidence="12">
    <location>
        <begin position="287"/>
        <end position="314"/>
    </location>
</feature>
<accession>A0A3L6SAU9</accession>
<dbReference type="NCBIfam" id="NF037982">
    <property type="entry name" value="Nramp_1"/>
    <property type="match status" value="1"/>
</dbReference>